<dbReference type="EMBL" id="CM042889">
    <property type="protein sequence ID" value="KAI4320887.1"/>
    <property type="molecule type" value="Genomic_DNA"/>
</dbReference>
<protein>
    <submittedName>
        <fullName evidence="1">Uncharacterized protein</fullName>
    </submittedName>
</protein>
<name>A0ACB9M9K1_9MYRT</name>
<organism evidence="1 2">
    <name type="scientific">Melastoma candidum</name>
    <dbReference type="NCBI Taxonomy" id="119954"/>
    <lineage>
        <taxon>Eukaryota</taxon>
        <taxon>Viridiplantae</taxon>
        <taxon>Streptophyta</taxon>
        <taxon>Embryophyta</taxon>
        <taxon>Tracheophyta</taxon>
        <taxon>Spermatophyta</taxon>
        <taxon>Magnoliopsida</taxon>
        <taxon>eudicotyledons</taxon>
        <taxon>Gunneridae</taxon>
        <taxon>Pentapetalae</taxon>
        <taxon>rosids</taxon>
        <taxon>malvids</taxon>
        <taxon>Myrtales</taxon>
        <taxon>Melastomataceae</taxon>
        <taxon>Melastomatoideae</taxon>
        <taxon>Melastomateae</taxon>
        <taxon>Melastoma</taxon>
    </lineage>
</organism>
<evidence type="ECO:0000313" key="1">
    <source>
        <dbReference type="EMBL" id="KAI4320887.1"/>
    </source>
</evidence>
<comment type="caution">
    <text evidence="1">The sequence shown here is derived from an EMBL/GenBank/DDBJ whole genome shotgun (WGS) entry which is preliminary data.</text>
</comment>
<gene>
    <name evidence="1" type="ORF">MLD38_034323</name>
</gene>
<dbReference type="Proteomes" id="UP001057402">
    <property type="component" value="Chromosome 10"/>
</dbReference>
<sequence>MSAPAFAVQVLFKFGLMTSMSPETPAVAPVEDQNKRDAGSVNALGNSFSVSSSANHNTTSSIFGFNVPASNGTTSDTQGSISFGVSNGTSQIPASTSSLGLSSSTPQTVPFQFGSSASTFSCGLAGNTNTSSGSSLFGSSADVKFSMGTSLGITSSSSSESTVVSSSSSGSSGGGSSNHHSNHSSEMPMSSI</sequence>
<reference evidence="2" key="1">
    <citation type="journal article" date="2023" name="Front. Plant Sci.">
        <title>Chromosomal-level genome assembly of Melastoma candidum provides insights into trichome evolution.</title>
        <authorList>
            <person name="Zhong Y."/>
            <person name="Wu W."/>
            <person name="Sun C."/>
            <person name="Zou P."/>
            <person name="Liu Y."/>
            <person name="Dai S."/>
            <person name="Zhou R."/>
        </authorList>
    </citation>
    <scope>NUCLEOTIDE SEQUENCE [LARGE SCALE GENOMIC DNA]</scope>
</reference>
<keyword evidence="2" id="KW-1185">Reference proteome</keyword>
<evidence type="ECO:0000313" key="2">
    <source>
        <dbReference type="Proteomes" id="UP001057402"/>
    </source>
</evidence>
<accession>A0ACB9M9K1</accession>
<proteinExistence type="predicted"/>